<keyword evidence="2" id="KW-1185">Reference proteome</keyword>
<dbReference type="Proteomes" id="UP001057402">
    <property type="component" value="Chromosome 11"/>
</dbReference>
<organism evidence="1 2">
    <name type="scientific">Melastoma candidum</name>
    <dbReference type="NCBI Taxonomy" id="119954"/>
    <lineage>
        <taxon>Eukaryota</taxon>
        <taxon>Viridiplantae</taxon>
        <taxon>Streptophyta</taxon>
        <taxon>Embryophyta</taxon>
        <taxon>Tracheophyta</taxon>
        <taxon>Spermatophyta</taxon>
        <taxon>Magnoliopsida</taxon>
        <taxon>eudicotyledons</taxon>
        <taxon>Gunneridae</taxon>
        <taxon>Pentapetalae</taxon>
        <taxon>rosids</taxon>
        <taxon>malvids</taxon>
        <taxon>Myrtales</taxon>
        <taxon>Melastomataceae</taxon>
        <taxon>Melastomatoideae</taxon>
        <taxon>Melastomateae</taxon>
        <taxon>Melastoma</taxon>
    </lineage>
</organism>
<accession>A0ACB9LNN0</accession>
<evidence type="ECO:0000313" key="1">
    <source>
        <dbReference type="EMBL" id="KAI4312846.1"/>
    </source>
</evidence>
<evidence type="ECO:0000313" key="2">
    <source>
        <dbReference type="Proteomes" id="UP001057402"/>
    </source>
</evidence>
<name>A0ACB9LNN0_9MYRT</name>
<proteinExistence type="predicted"/>
<protein>
    <submittedName>
        <fullName evidence="1">Uncharacterized protein</fullName>
    </submittedName>
</protein>
<sequence>MLPILRRLEGCSTSADVKLNGYNAFIHVALGVMCFAFVPSTCDMVIYGNVAQMNFLIGYDIAEGRLLFKPAYCSHH</sequence>
<reference evidence="2" key="1">
    <citation type="journal article" date="2023" name="Front. Plant Sci.">
        <title>Chromosomal-level genome assembly of Melastoma candidum provides insights into trichome evolution.</title>
        <authorList>
            <person name="Zhong Y."/>
            <person name="Wu W."/>
            <person name="Sun C."/>
            <person name="Zou P."/>
            <person name="Liu Y."/>
            <person name="Dai S."/>
            <person name="Zhou R."/>
        </authorList>
    </citation>
    <scope>NUCLEOTIDE SEQUENCE [LARGE SCALE GENOMIC DNA]</scope>
</reference>
<dbReference type="EMBL" id="CM042890">
    <property type="protein sequence ID" value="KAI4312846.1"/>
    <property type="molecule type" value="Genomic_DNA"/>
</dbReference>
<comment type="caution">
    <text evidence="1">The sequence shown here is derived from an EMBL/GenBank/DDBJ whole genome shotgun (WGS) entry which is preliminary data.</text>
</comment>
<gene>
    <name evidence="1" type="ORF">MLD38_037636</name>
</gene>